<evidence type="ECO:0000313" key="2">
    <source>
        <dbReference type="EMBL" id="TMP77417.1"/>
    </source>
</evidence>
<sequence>MHYFKLLPLLFLMSCSAIFGEMPDTFEELLVIGDKTELTSTKPYGELKQSIETYLQKCFPINNSFDMAINGVSVPVRGLRYKHRYNKIENGHSFYVFMKIRDNDQPSIYIELTQTKQEEVNILLYNPNFLGAPYKENIQRLATSTPPSGCTVWH</sequence>
<keyword evidence="1" id="KW-0732">Signal</keyword>
<dbReference type="RefSeq" id="WP_138569183.1">
    <property type="nucleotide sequence ID" value="NZ_PNCM01000067.1"/>
</dbReference>
<organism evidence="2 3">
    <name type="scientific">Pseudoalteromonas phenolica</name>
    <dbReference type="NCBI Taxonomy" id="161398"/>
    <lineage>
        <taxon>Bacteria</taxon>
        <taxon>Pseudomonadati</taxon>
        <taxon>Pseudomonadota</taxon>
        <taxon>Gammaproteobacteria</taxon>
        <taxon>Alteromonadales</taxon>
        <taxon>Pseudoalteromonadaceae</taxon>
        <taxon>Pseudoalteromonas</taxon>
    </lineage>
</organism>
<reference evidence="2 3" key="1">
    <citation type="submission" date="2017-12" db="EMBL/GenBank/DDBJ databases">
        <authorList>
            <person name="Paulsen S."/>
            <person name="Gram L.K."/>
        </authorList>
    </citation>
    <scope>NUCLEOTIDE SEQUENCE [LARGE SCALE GENOMIC DNA]</scope>
    <source>
        <strain evidence="2 3">S1189</strain>
    </source>
</reference>
<protein>
    <recommendedName>
        <fullName evidence="4">DUF3888 domain-containing protein</fullName>
    </recommendedName>
</protein>
<feature type="chain" id="PRO_5024320909" description="DUF3888 domain-containing protein" evidence="1">
    <location>
        <begin position="20"/>
        <end position="154"/>
    </location>
</feature>
<gene>
    <name evidence="2" type="ORF">CWB73_19980</name>
</gene>
<dbReference type="AlphaFoldDB" id="A0A5S3YMT8"/>
<name>A0A5S3YMT8_9GAMM</name>
<evidence type="ECO:0000256" key="1">
    <source>
        <dbReference type="SAM" id="SignalP"/>
    </source>
</evidence>
<evidence type="ECO:0000313" key="3">
    <source>
        <dbReference type="Proteomes" id="UP000307362"/>
    </source>
</evidence>
<dbReference type="EMBL" id="PNCM01000067">
    <property type="protein sequence ID" value="TMP77417.1"/>
    <property type="molecule type" value="Genomic_DNA"/>
</dbReference>
<feature type="signal peptide" evidence="1">
    <location>
        <begin position="1"/>
        <end position="19"/>
    </location>
</feature>
<proteinExistence type="predicted"/>
<dbReference type="Proteomes" id="UP000307362">
    <property type="component" value="Unassembled WGS sequence"/>
</dbReference>
<evidence type="ECO:0008006" key="4">
    <source>
        <dbReference type="Google" id="ProtNLM"/>
    </source>
</evidence>
<comment type="caution">
    <text evidence="2">The sequence shown here is derived from an EMBL/GenBank/DDBJ whole genome shotgun (WGS) entry which is preliminary data.</text>
</comment>
<reference evidence="3" key="2">
    <citation type="submission" date="2019-06" db="EMBL/GenBank/DDBJ databases">
        <title>Co-occurence of chitin degradation, pigmentation and bioactivity in marine Pseudoalteromonas.</title>
        <authorList>
            <person name="Sonnenschein E.C."/>
            <person name="Bech P.K."/>
        </authorList>
    </citation>
    <scope>NUCLEOTIDE SEQUENCE [LARGE SCALE GENOMIC DNA]</scope>
    <source>
        <strain evidence="3">S1189</strain>
    </source>
</reference>
<dbReference type="OrthoDB" id="6619319at2"/>
<accession>A0A5S3YMT8</accession>